<proteinExistence type="predicted"/>
<gene>
    <name evidence="2" type="ORF">GCM10025866_04140</name>
</gene>
<feature type="transmembrane region" description="Helical" evidence="1">
    <location>
        <begin position="139"/>
        <end position="157"/>
    </location>
</feature>
<evidence type="ECO:0000256" key="1">
    <source>
        <dbReference type="SAM" id="Phobius"/>
    </source>
</evidence>
<dbReference type="EMBL" id="AP027731">
    <property type="protein sequence ID" value="BDZ44505.1"/>
    <property type="molecule type" value="Genomic_DNA"/>
</dbReference>
<dbReference type="Proteomes" id="UP001321498">
    <property type="component" value="Chromosome"/>
</dbReference>
<sequence length="438" mass="47093">MRREGRAGRRRLNGRQLLWWLWPELPSSWSEVPGRLRPALIQIARLTVAAVVSYLVADALFPGILDLTAPLTALLVVQASTVGTLLMGVVRVGAVLTGVLVAVGISASLGLSWWTLALVIAASLLVAMILRLGDQTLEAPISAMLILAVSAAPGVAAEVRIANTLIGTVVGIAFSLLVPVAIPNAQASEAVRRITRSQAALMDEVALTLGDRPPHPEEVKAWLDWSEYIRDEITQASSAVEAVRQSRRLNPRALATALVYPGLRSAVNRLDRALTAERALLAAIARESAGTDEAPNTAGAELRRAFAVVLDDVAGGLRAFGDLIDAEYGRGASDRADEALARTLEIVSETRAVLTELMLLEVDPREQTELWMLQGSVLAALDQVVAQLDLENTERSAEPWLTRSGIAALRTNWLPVIAPGARTRRQRSLARETDRDEA</sequence>
<keyword evidence="1" id="KW-0472">Membrane</keyword>
<organism evidence="2 3">
    <name type="scientific">Naasia aerilata</name>
    <dbReference type="NCBI Taxonomy" id="1162966"/>
    <lineage>
        <taxon>Bacteria</taxon>
        <taxon>Bacillati</taxon>
        <taxon>Actinomycetota</taxon>
        <taxon>Actinomycetes</taxon>
        <taxon>Micrococcales</taxon>
        <taxon>Microbacteriaceae</taxon>
        <taxon>Naasia</taxon>
    </lineage>
</organism>
<reference evidence="3" key="1">
    <citation type="journal article" date="2019" name="Int. J. Syst. Evol. Microbiol.">
        <title>The Global Catalogue of Microorganisms (GCM) 10K type strain sequencing project: providing services to taxonomists for standard genome sequencing and annotation.</title>
        <authorList>
            <consortium name="The Broad Institute Genomics Platform"/>
            <consortium name="The Broad Institute Genome Sequencing Center for Infectious Disease"/>
            <person name="Wu L."/>
            <person name="Ma J."/>
        </authorList>
    </citation>
    <scope>NUCLEOTIDE SEQUENCE [LARGE SCALE GENOMIC DNA]</scope>
    <source>
        <strain evidence="3">NBRC 108725</strain>
    </source>
</reference>
<name>A0ABN6XLF0_9MICO</name>
<evidence type="ECO:0000313" key="3">
    <source>
        <dbReference type="Proteomes" id="UP001321498"/>
    </source>
</evidence>
<keyword evidence="1" id="KW-0812">Transmembrane</keyword>
<keyword evidence="1" id="KW-1133">Transmembrane helix</keyword>
<evidence type="ECO:0000313" key="2">
    <source>
        <dbReference type="EMBL" id="BDZ44505.1"/>
    </source>
</evidence>
<feature type="transmembrane region" description="Helical" evidence="1">
    <location>
        <begin position="164"/>
        <end position="182"/>
    </location>
</feature>
<feature type="transmembrane region" description="Helical" evidence="1">
    <location>
        <begin position="113"/>
        <end position="133"/>
    </location>
</feature>
<feature type="transmembrane region" description="Helical" evidence="1">
    <location>
        <begin position="43"/>
        <end position="65"/>
    </location>
</feature>
<feature type="transmembrane region" description="Helical" evidence="1">
    <location>
        <begin position="85"/>
        <end position="106"/>
    </location>
</feature>
<protein>
    <submittedName>
        <fullName evidence="2">FUSC family protein</fullName>
    </submittedName>
</protein>
<keyword evidence="3" id="KW-1185">Reference proteome</keyword>
<accession>A0ABN6XLF0</accession>